<dbReference type="EMBL" id="CM031811">
    <property type="protein sequence ID" value="KAG6662249.1"/>
    <property type="molecule type" value="Genomic_DNA"/>
</dbReference>
<sequence>MDLMMHHAHLRDSLPLFCLVGVGHILYNFYKALTRESPLFSHVFIHHLSWHFYAPLQCPKGGDGEIAWHCSIPTVVSLWQF</sequence>
<gene>
    <name evidence="1" type="ORF">CIPAW_03G230200</name>
</gene>
<keyword evidence="2" id="KW-1185">Reference proteome</keyword>
<dbReference type="AlphaFoldDB" id="A0A8T1R541"/>
<organism evidence="1 2">
    <name type="scientific">Carya illinoinensis</name>
    <name type="common">Pecan</name>
    <dbReference type="NCBI Taxonomy" id="32201"/>
    <lineage>
        <taxon>Eukaryota</taxon>
        <taxon>Viridiplantae</taxon>
        <taxon>Streptophyta</taxon>
        <taxon>Embryophyta</taxon>
        <taxon>Tracheophyta</taxon>
        <taxon>Spermatophyta</taxon>
        <taxon>Magnoliopsida</taxon>
        <taxon>eudicotyledons</taxon>
        <taxon>Gunneridae</taxon>
        <taxon>Pentapetalae</taxon>
        <taxon>rosids</taxon>
        <taxon>fabids</taxon>
        <taxon>Fagales</taxon>
        <taxon>Juglandaceae</taxon>
        <taxon>Carya</taxon>
    </lineage>
</organism>
<evidence type="ECO:0000313" key="1">
    <source>
        <dbReference type="EMBL" id="KAG6662248.1"/>
    </source>
</evidence>
<protein>
    <submittedName>
        <fullName evidence="1">Uncharacterized protein</fullName>
    </submittedName>
</protein>
<comment type="caution">
    <text evidence="1">The sequence shown here is derived from an EMBL/GenBank/DDBJ whole genome shotgun (WGS) entry which is preliminary data.</text>
</comment>
<evidence type="ECO:0000313" key="2">
    <source>
        <dbReference type="Proteomes" id="UP000811609"/>
    </source>
</evidence>
<dbReference type="Proteomes" id="UP000811609">
    <property type="component" value="Chromosome 3"/>
</dbReference>
<reference evidence="1" key="1">
    <citation type="submission" date="2020-12" db="EMBL/GenBank/DDBJ databases">
        <title>WGS assembly of Carya illinoinensis cv. Pawnee.</title>
        <authorList>
            <person name="Platts A."/>
            <person name="Shu S."/>
            <person name="Wright S."/>
            <person name="Barry K."/>
            <person name="Edger P."/>
            <person name="Pires J.C."/>
            <person name="Schmutz J."/>
        </authorList>
    </citation>
    <scope>NUCLEOTIDE SEQUENCE</scope>
    <source>
        <tissue evidence="1">Leaf</tissue>
    </source>
</reference>
<proteinExistence type="predicted"/>
<accession>A0A8T1R541</accession>
<dbReference type="EMBL" id="CM031811">
    <property type="protein sequence ID" value="KAG6662248.1"/>
    <property type="molecule type" value="Genomic_DNA"/>
</dbReference>
<name>A0A8T1R541_CARIL</name>